<dbReference type="Proteomes" id="UP001595690">
    <property type="component" value="Unassembled WGS sequence"/>
</dbReference>
<dbReference type="PANTHER" id="PTHR35861:SF1">
    <property type="entry name" value="PHAGE TAIL SHEATH PROTEIN"/>
    <property type="match status" value="1"/>
</dbReference>
<evidence type="ECO:0000259" key="3">
    <source>
        <dbReference type="Pfam" id="PF17482"/>
    </source>
</evidence>
<name>A0ABV8BRJ5_9PSEU</name>
<organism evidence="4 5">
    <name type="scientific">Lentzea rhizosphaerae</name>
    <dbReference type="NCBI Taxonomy" id="2041025"/>
    <lineage>
        <taxon>Bacteria</taxon>
        <taxon>Bacillati</taxon>
        <taxon>Actinomycetota</taxon>
        <taxon>Actinomycetes</taxon>
        <taxon>Pseudonocardiales</taxon>
        <taxon>Pseudonocardiaceae</taxon>
        <taxon>Lentzea</taxon>
    </lineage>
</organism>
<proteinExistence type="inferred from homology"/>
<evidence type="ECO:0000259" key="2">
    <source>
        <dbReference type="Pfam" id="PF04984"/>
    </source>
</evidence>
<accession>A0ABV8BRJ5</accession>
<dbReference type="Pfam" id="PF17482">
    <property type="entry name" value="Phage_sheath_1C"/>
    <property type="match status" value="1"/>
</dbReference>
<comment type="similarity">
    <text evidence="1">Belongs to the myoviridae tail sheath protein family.</text>
</comment>
<keyword evidence="5" id="KW-1185">Reference proteome</keyword>
<evidence type="ECO:0000313" key="4">
    <source>
        <dbReference type="EMBL" id="MFC3892948.1"/>
    </source>
</evidence>
<feature type="domain" description="Tail sheath protein subtilisin-like" evidence="2">
    <location>
        <begin position="115"/>
        <end position="267"/>
    </location>
</feature>
<protein>
    <submittedName>
        <fullName evidence="4">Phage tail sheath family protein</fullName>
    </submittedName>
</protein>
<dbReference type="InterPro" id="IPR020287">
    <property type="entry name" value="Tail_sheath_C"/>
</dbReference>
<dbReference type="InterPro" id="IPR052042">
    <property type="entry name" value="Tail_sheath_structural"/>
</dbReference>
<gene>
    <name evidence="4" type="ORF">ACFOWZ_15835</name>
</gene>
<dbReference type="InterPro" id="IPR035089">
    <property type="entry name" value="Phage_sheath_subtilisin"/>
</dbReference>
<comment type="caution">
    <text evidence="4">The sequence shown here is derived from an EMBL/GenBank/DDBJ whole genome shotgun (WGS) entry which is preliminary data.</text>
</comment>
<dbReference type="PANTHER" id="PTHR35861">
    <property type="match status" value="1"/>
</dbReference>
<dbReference type="Pfam" id="PF04984">
    <property type="entry name" value="Phage_sheath_1"/>
    <property type="match status" value="1"/>
</dbReference>
<dbReference type="EMBL" id="JBHRZI010000013">
    <property type="protein sequence ID" value="MFC3892948.1"/>
    <property type="molecule type" value="Genomic_DNA"/>
</dbReference>
<evidence type="ECO:0000256" key="1">
    <source>
        <dbReference type="ARBA" id="ARBA00008005"/>
    </source>
</evidence>
<evidence type="ECO:0000313" key="5">
    <source>
        <dbReference type="Proteomes" id="UP001595690"/>
    </source>
</evidence>
<dbReference type="Gene3D" id="3.40.50.11780">
    <property type="match status" value="1"/>
</dbReference>
<sequence>MPLYLRPGVYVEETEADSFKSPRLRRPYEPSRPLKPGIPAKWLAEHSVAAFIGRVSRGEHTEPAFVTSWDAYVRQFYEENRHMPRAVQGFFENGGTGCWIIPTDDVHEASAMLERIEDVSTVCMPDLPEDDESAHEARIGLMAHCELMGDRIALLDPPPGLGAEQVRDWRTKRGYDSKFAALYFPWLRVFDRTGLVSVPPCGHVAGAFARSDLLRGPHRQAANLELRGVLGLELDLMKMEQDILQPWGINCLVSMASGIRVWGARTLSSEPEWRQLNRRRLMNFIGRNIVSGTSWVIFENAHDEGLLQRIEGALDEFLGLLWRAGVLEGETAAEAYSVRCDEDANPAESRDANQIVAECGITVGRASSFFRVVYYLG</sequence>
<reference evidence="5" key="1">
    <citation type="journal article" date="2019" name="Int. J. Syst. Evol. Microbiol.">
        <title>The Global Catalogue of Microorganisms (GCM) 10K type strain sequencing project: providing services to taxonomists for standard genome sequencing and annotation.</title>
        <authorList>
            <consortium name="The Broad Institute Genomics Platform"/>
            <consortium name="The Broad Institute Genome Sequencing Center for Infectious Disease"/>
            <person name="Wu L."/>
            <person name="Ma J."/>
        </authorList>
    </citation>
    <scope>NUCLEOTIDE SEQUENCE [LARGE SCALE GENOMIC DNA]</scope>
    <source>
        <strain evidence="5">CGMCC 4.7405</strain>
    </source>
</reference>
<feature type="domain" description="Tail sheath protein C-terminal" evidence="3">
    <location>
        <begin position="269"/>
        <end position="370"/>
    </location>
</feature>
<dbReference type="RefSeq" id="WP_382373064.1">
    <property type="nucleotide sequence ID" value="NZ_JBHRZI010000013.1"/>
</dbReference>